<protein>
    <submittedName>
        <fullName evidence="1">Uncharacterized protein</fullName>
    </submittedName>
</protein>
<dbReference type="KEGG" id="sla:SERLADRAFT_408975"/>
<name>F8NYK1_SERL9</name>
<gene>
    <name evidence="1" type="ORF">SERLADRAFT_408975</name>
</gene>
<dbReference type="AlphaFoldDB" id="F8NYK1"/>
<organism>
    <name type="scientific">Serpula lacrymans var. lacrymans (strain S7.9)</name>
    <name type="common">Dry rot fungus</name>
    <dbReference type="NCBI Taxonomy" id="578457"/>
    <lineage>
        <taxon>Eukaryota</taxon>
        <taxon>Fungi</taxon>
        <taxon>Dikarya</taxon>
        <taxon>Basidiomycota</taxon>
        <taxon>Agaricomycotina</taxon>
        <taxon>Agaricomycetes</taxon>
        <taxon>Agaricomycetidae</taxon>
        <taxon>Boletales</taxon>
        <taxon>Coniophorineae</taxon>
        <taxon>Serpulaceae</taxon>
        <taxon>Serpula</taxon>
    </lineage>
</organism>
<dbReference type="Proteomes" id="UP000008064">
    <property type="component" value="Unassembled WGS sequence"/>
</dbReference>
<dbReference type="EMBL" id="GL945435">
    <property type="protein sequence ID" value="EGO23672.1"/>
    <property type="molecule type" value="Genomic_DNA"/>
</dbReference>
<reference evidence="1" key="1">
    <citation type="submission" date="2011-04" db="EMBL/GenBank/DDBJ databases">
        <title>Evolution of plant cell wall degrading machinery underlies the functional diversity of forest fungi.</title>
        <authorList>
            <consortium name="US DOE Joint Genome Institute (JGI-PGF)"/>
            <person name="Eastwood D.C."/>
            <person name="Floudas D."/>
            <person name="Binder M."/>
            <person name="Majcherczyk A."/>
            <person name="Schneider P."/>
            <person name="Aerts A."/>
            <person name="Asiegbu F.O."/>
            <person name="Baker S.E."/>
            <person name="Barry K."/>
            <person name="Bendiksby M."/>
            <person name="Blumentritt M."/>
            <person name="Coutinho P.M."/>
            <person name="Cullen D."/>
            <person name="Cullen D."/>
            <person name="Gathman A."/>
            <person name="Goodell B."/>
            <person name="Henrissat B."/>
            <person name="Ihrmark K."/>
            <person name="Kauserud H."/>
            <person name="Kohler A."/>
            <person name="LaButti K."/>
            <person name="Lapidus A."/>
            <person name="Lavin J.L."/>
            <person name="Lee Y.-H."/>
            <person name="Lindquist E."/>
            <person name="Lilly W."/>
            <person name="Lucas S."/>
            <person name="Morin E."/>
            <person name="Murat C."/>
            <person name="Oguiza J.A."/>
            <person name="Park J."/>
            <person name="Pisabarro A.G."/>
            <person name="Riley R."/>
            <person name="Rosling A."/>
            <person name="Salamov A."/>
            <person name="Schmidt O."/>
            <person name="Schmutz J."/>
            <person name="Skrede I."/>
            <person name="Stenlid J."/>
            <person name="Wiebenga A."/>
            <person name="Xie X."/>
            <person name="Kues U."/>
            <person name="Hibbett D.S."/>
            <person name="Hoffmeister D."/>
            <person name="Hogberg N."/>
            <person name="Martin F."/>
            <person name="Grigoriev I.V."/>
            <person name="Watkinson S.C."/>
        </authorList>
    </citation>
    <scope>NUCLEOTIDE SEQUENCE</scope>
    <source>
        <strain evidence="1">S7.9</strain>
    </source>
</reference>
<dbReference type="GeneID" id="18812793"/>
<evidence type="ECO:0000313" key="1">
    <source>
        <dbReference type="EMBL" id="EGO23672.1"/>
    </source>
</evidence>
<sequence>MVSHTMMLRKWVEATNEYNVQLEKMGANFIKKNPRALFDKLREIEAKVVQRITTENFKSAKGNEDFWQKHCHAIAVAKPKKGYTDLTKQVPWGNWIPRQPQEGLLLRWHQN</sequence>
<dbReference type="HOGENOM" id="CLU_2159953_0_0_1"/>
<dbReference type="OrthoDB" id="2651057at2759"/>
<dbReference type="RefSeq" id="XP_007319434.1">
    <property type="nucleotide sequence ID" value="XM_007319372.1"/>
</dbReference>
<proteinExistence type="predicted"/>
<accession>F8NYK1</accession>